<evidence type="ECO:0000259" key="8">
    <source>
        <dbReference type="Pfam" id="PF01243"/>
    </source>
</evidence>
<feature type="binding site" evidence="5 6">
    <location>
        <begin position="190"/>
        <end position="192"/>
    </location>
    <ligand>
        <name>substrate</name>
    </ligand>
</feature>
<keyword evidence="4 5" id="KW-0560">Oxidoreductase</keyword>
<dbReference type="EC" id="1.4.3.5" evidence="5"/>
<feature type="binding site" evidence="5 6">
    <location>
        <position position="130"/>
    </location>
    <ligand>
        <name>substrate</name>
    </ligand>
</feature>
<evidence type="ECO:0000256" key="5">
    <source>
        <dbReference type="HAMAP-Rule" id="MF_01629"/>
    </source>
</evidence>
<dbReference type="PIRSF" id="PIRSF000190">
    <property type="entry name" value="Pyd_amn-ph_oxd"/>
    <property type="match status" value="1"/>
</dbReference>
<keyword evidence="3 5" id="KW-0288">FMN</keyword>
<evidence type="ECO:0000256" key="6">
    <source>
        <dbReference type="PIRSR" id="PIRSR000190-1"/>
    </source>
</evidence>
<feature type="domain" description="Pyridoxine 5'-phosphate oxidase dimerisation C-terminal" evidence="9">
    <location>
        <begin position="171"/>
        <end position="212"/>
    </location>
</feature>
<comment type="catalytic activity">
    <reaction evidence="5">
        <text>pyridoxine 5'-phosphate + O2 = pyridoxal 5'-phosphate + H2O2</text>
        <dbReference type="Rhea" id="RHEA:15149"/>
        <dbReference type="ChEBI" id="CHEBI:15379"/>
        <dbReference type="ChEBI" id="CHEBI:16240"/>
        <dbReference type="ChEBI" id="CHEBI:58589"/>
        <dbReference type="ChEBI" id="CHEBI:597326"/>
        <dbReference type="EC" id="1.4.3.5"/>
    </reaction>
</comment>
<feature type="binding site" evidence="6">
    <location>
        <begin position="7"/>
        <end position="10"/>
    </location>
    <ligand>
        <name>substrate</name>
    </ligand>
</feature>
<dbReference type="PANTHER" id="PTHR10851:SF0">
    <property type="entry name" value="PYRIDOXINE-5'-PHOSPHATE OXIDASE"/>
    <property type="match status" value="1"/>
</dbReference>
<comment type="pathway">
    <text evidence="5">Cofactor metabolism; pyridoxal 5'-phosphate salvage; pyridoxal 5'-phosphate from pyridoxamine 5'-phosphate: step 1/1.</text>
</comment>
<dbReference type="InterPro" id="IPR000659">
    <property type="entry name" value="Pyridox_Oxase"/>
</dbReference>
<comment type="caution">
    <text evidence="10">The sequence shown here is derived from an EMBL/GenBank/DDBJ whole genome shotgun (WGS) entry which is preliminary data.</text>
</comment>
<feature type="domain" description="Pyridoxamine 5'-phosphate oxidase N-terminal" evidence="8">
    <location>
        <begin position="33"/>
        <end position="157"/>
    </location>
</feature>
<feature type="binding site" evidence="5 7">
    <location>
        <position position="81"/>
    </location>
    <ligand>
        <name>FMN</name>
        <dbReference type="ChEBI" id="CHEBI:58210"/>
    </ligand>
</feature>
<dbReference type="AlphaFoldDB" id="A0A2A4WZI0"/>
<dbReference type="GO" id="GO:0004733">
    <property type="term" value="F:pyridoxamine phosphate oxidase activity"/>
    <property type="evidence" value="ECO:0007669"/>
    <property type="project" value="UniProtKB-UniRule"/>
</dbReference>
<keyword evidence="2 5" id="KW-0285">Flavoprotein</keyword>
<dbReference type="GO" id="GO:0008615">
    <property type="term" value="P:pyridoxine biosynthetic process"/>
    <property type="evidence" value="ECO:0007669"/>
    <property type="project" value="UniProtKB-UniRule"/>
</dbReference>
<keyword evidence="5" id="KW-0664">Pyridoxine biosynthesis</keyword>
<protein>
    <recommendedName>
        <fullName evidence="5">Pyridoxine/pyridoxamine 5'-phosphate oxidase</fullName>
        <ecNumber evidence="5">1.4.3.5</ecNumber>
    </recommendedName>
    <alternativeName>
        <fullName evidence="5">PNP/PMP oxidase</fullName>
        <shortName evidence="5">PNPOx</shortName>
    </alternativeName>
    <alternativeName>
        <fullName evidence="5">Pyridoxal 5'-phosphate synthase</fullName>
    </alternativeName>
</protein>
<dbReference type="HAMAP" id="MF_01629">
    <property type="entry name" value="PdxH"/>
    <property type="match status" value="1"/>
</dbReference>
<comment type="pathway">
    <text evidence="5">Cofactor metabolism; pyridoxal 5'-phosphate salvage; pyridoxal 5'-phosphate from pyridoxine 5'-phosphate: step 1/1.</text>
</comment>
<reference evidence="11" key="1">
    <citation type="submission" date="2017-08" db="EMBL/GenBank/DDBJ databases">
        <title>A dynamic microbial community with high functional redundancy inhabits the cold, oxic subseafloor aquifer.</title>
        <authorList>
            <person name="Tully B.J."/>
            <person name="Wheat C.G."/>
            <person name="Glazer B.T."/>
            <person name="Huber J.A."/>
        </authorList>
    </citation>
    <scope>NUCLEOTIDE SEQUENCE [LARGE SCALE GENOMIC DNA]</scope>
</reference>
<feature type="binding site" evidence="5 7">
    <location>
        <begin position="139"/>
        <end position="140"/>
    </location>
    <ligand>
        <name>FMN</name>
        <dbReference type="ChEBI" id="CHEBI:58210"/>
    </ligand>
</feature>
<comment type="subunit">
    <text evidence="5">Homodimer.</text>
</comment>
<feature type="binding site" evidence="5 7">
    <location>
        <position position="82"/>
    </location>
    <ligand>
        <name>FMN</name>
        <dbReference type="ChEBI" id="CHEBI:58210"/>
    </ligand>
</feature>
<gene>
    <name evidence="5 10" type="primary">pdxH</name>
    <name evidence="10" type="ORF">COB20_12005</name>
</gene>
<feature type="binding site" evidence="5 7">
    <location>
        <position position="194"/>
    </location>
    <ligand>
        <name>FMN</name>
        <dbReference type="ChEBI" id="CHEBI:58210"/>
    </ligand>
</feature>
<evidence type="ECO:0000313" key="11">
    <source>
        <dbReference type="Proteomes" id="UP000218767"/>
    </source>
</evidence>
<proteinExistence type="inferred from homology"/>
<feature type="binding site" evidence="5 6">
    <location>
        <position position="65"/>
    </location>
    <ligand>
        <name>substrate</name>
    </ligand>
</feature>
<dbReference type="SUPFAM" id="SSF50475">
    <property type="entry name" value="FMN-binding split barrel"/>
    <property type="match status" value="1"/>
</dbReference>
<dbReference type="PROSITE" id="PS01064">
    <property type="entry name" value="PYRIDOX_OXIDASE"/>
    <property type="match status" value="1"/>
</dbReference>
<dbReference type="UniPathway" id="UPA01068">
    <property type="reaction ID" value="UER00304"/>
</dbReference>
<evidence type="ECO:0000256" key="7">
    <source>
        <dbReference type="PIRSR" id="PIRSR000190-2"/>
    </source>
</evidence>
<accession>A0A2A4WZI0</accession>
<evidence type="ECO:0000256" key="3">
    <source>
        <dbReference type="ARBA" id="ARBA00022643"/>
    </source>
</evidence>
<dbReference type="NCBIfam" id="TIGR00558">
    <property type="entry name" value="pdxH"/>
    <property type="match status" value="1"/>
</dbReference>
<evidence type="ECO:0000256" key="1">
    <source>
        <dbReference type="ARBA" id="ARBA00007301"/>
    </source>
</evidence>
<dbReference type="InterPro" id="IPR019740">
    <property type="entry name" value="Pyridox_Oxase_CS"/>
</dbReference>
<sequence length="212" mass="24188">MDLESLRREYLHGGLSRNELAADPFDQFSLWMQQAIELEIGDPTAMTIATVSADGQPSQRIVLLKHFDDNGFVFYTNYGSRKADELGTNSKISLHFPWHNIDRQVKVCGEAVKVSAAESLKYFATRPKESQIAAIASQQSRVLTSRSFLLNQFESLKQKFSNGEIPLPDFWGGYRVEPKEIEFWQGGANRLHDRFRYLLKNDASWSIDRLAP</sequence>
<feature type="binding site" evidence="5 7">
    <location>
        <begin position="60"/>
        <end position="65"/>
    </location>
    <ligand>
        <name>FMN</name>
        <dbReference type="ChEBI" id="CHEBI:58210"/>
    </ligand>
</feature>
<dbReference type="Proteomes" id="UP000218767">
    <property type="component" value="Unassembled WGS sequence"/>
</dbReference>
<dbReference type="PANTHER" id="PTHR10851">
    <property type="entry name" value="PYRIDOXINE-5-PHOSPHATE OXIDASE"/>
    <property type="match status" value="1"/>
</dbReference>
<comment type="similarity">
    <text evidence="1 5">Belongs to the pyridoxamine 5'-phosphate oxidase family.</text>
</comment>
<evidence type="ECO:0000256" key="2">
    <source>
        <dbReference type="ARBA" id="ARBA00022630"/>
    </source>
</evidence>
<dbReference type="InterPro" id="IPR019576">
    <property type="entry name" value="Pyridoxamine_oxidase_dimer_C"/>
</dbReference>
<dbReference type="Gene3D" id="2.30.110.10">
    <property type="entry name" value="Electron Transport, Fmn-binding Protein, Chain A"/>
    <property type="match status" value="1"/>
</dbReference>
<feature type="binding site" evidence="5 7">
    <location>
        <position position="104"/>
    </location>
    <ligand>
        <name>FMN</name>
        <dbReference type="ChEBI" id="CHEBI:58210"/>
    </ligand>
</feature>
<dbReference type="EMBL" id="NVUL01000066">
    <property type="protein sequence ID" value="PCI75862.1"/>
    <property type="molecule type" value="Genomic_DNA"/>
</dbReference>
<feature type="binding site" evidence="5 6">
    <location>
        <position position="122"/>
    </location>
    <ligand>
        <name>substrate</name>
    </ligand>
</feature>
<dbReference type="Pfam" id="PF10590">
    <property type="entry name" value="PNP_phzG_C"/>
    <property type="match status" value="1"/>
</dbReference>
<dbReference type="GO" id="GO:0010181">
    <property type="term" value="F:FMN binding"/>
    <property type="evidence" value="ECO:0007669"/>
    <property type="project" value="UniProtKB-UniRule"/>
</dbReference>
<feature type="binding site" evidence="5 6">
    <location>
        <position position="126"/>
    </location>
    <ligand>
        <name>substrate</name>
    </ligand>
</feature>
<comment type="catalytic activity">
    <reaction evidence="5">
        <text>pyridoxamine 5'-phosphate + O2 + H2O = pyridoxal 5'-phosphate + H2O2 + NH4(+)</text>
        <dbReference type="Rhea" id="RHEA:15817"/>
        <dbReference type="ChEBI" id="CHEBI:15377"/>
        <dbReference type="ChEBI" id="CHEBI:15379"/>
        <dbReference type="ChEBI" id="CHEBI:16240"/>
        <dbReference type="ChEBI" id="CHEBI:28938"/>
        <dbReference type="ChEBI" id="CHEBI:58451"/>
        <dbReference type="ChEBI" id="CHEBI:597326"/>
        <dbReference type="EC" id="1.4.3.5"/>
    </reaction>
</comment>
<organism evidence="10 11">
    <name type="scientific">SAR86 cluster bacterium</name>
    <dbReference type="NCBI Taxonomy" id="2030880"/>
    <lineage>
        <taxon>Bacteria</taxon>
        <taxon>Pseudomonadati</taxon>
        <taxon>Pseudomonadota</taxon>
        <taxon>Gammaproteobacteria</taxon>
        <taxon>SAR86 cluster</taxon>
    </lineage>
</organism>
<name>A0A2A4WZI0_9GAMM</name>
<feature type="binding site" evidence="5 7">
    <location>
        <position position="184"/>
    </location>
    <ligand>
        <name>FMN</name>
        <dbReference type="ChEBI" id="CHEBI:58210"/>
    </ligand>
</feature>
<comment type="function">
    <text evidence="5">Catalyzes the oxidation of either pyridoxine 5'-phosphate (PNP) or pyridoxamine 5'-phosphate (PMP) into pyridoxal 5'-phosphate (PLP).</text>
</comment>
<evidence type="ECO:0000256" key="4">
    <source>
        <dbReference type="ARBA" id="ARBA00023002"/>
    </source>
</evidence>
<evidence type="ECO:0000313" key="10">
    <source>
        <dbReference type="EMBL" id="PCI75862.1"/>
    </source>
</evidence>
<dbReference type="InterPro" id="IPR011576">
    <property type="entry name" value="Pyridox_Oxase_N"/>
</dbReference>
<feature type="binding site" evidence="5 7">
    <location>
        <begin position="75"/>
        <end position="76"/>
    </location>
    <ligand>
        <name>FMN</name>
        <dbReference type="ChEBI" id="CHEBI:58210"/>
    </ligand>
</feature>
<comment type="cofactor">
    <cofactor evidence="5 7">
        <name>FMN</name>
        <dbReference type="ChEBI" id="CHEBI:58210"/>
    </cofactor>
    <text evidence="5 7">Binds 1 FMN per subunit.</text>
</comment>
<dbReference type="NCBIfam" id="NF004231">
    <property type="entry name" value="PRK05679.1"/>
    <property type="match status" value="1"/>
</dbReference>
<evidence type="ECO:0000259" key="9">
    <source>
        <dbReference type="Pfam" id="PF10590"/>
    </source>
</evidence>
<dbReference type="InterPro" id="IPR012349">
    <property type="entry name" value="Split_barrel_FMN-bd"/>
</dbReference>
<dbReference type="Pfam" id="PF01243">
    <property type="entry name" value="PNPOx_N"/>
    <property type="match status" value="1"/>
</dbReference>